<dbReference type="SUPFAM" id="SSF51445">
    <property type="entry name" value="(Trans)glycosidases"/>
    <property type="match status" value="1"/>
</dbReference>
<gene>
    <name evidence="3" type="ORF">VDAG_09200</name>
</gene>
<dbReference type="OrthoDB" id="43654at2759"/>
<evidence type="ECO:0000256" key="1">
    <source>
        <dbReference type="SAM" id="SignalP"/>
    </source>
</evidence>
<name>G2XFS6_VERDV</name>
<sequence>MLSHLLILLASSPSTFSSRSGQHPSRYEGRDLSCEVTSDSAAGLGFRGKRGLAYNDARQVEYFFASSLMCESCSWAYNWDSRDTGLIGRGTDFVPMLWSPADDHTQRWKLNVEDMIRKGSRHVLSFNECDIASQCNRSAMEAADAHVKHMNPLSTRVRIGAPTVSNSNLAGEGLEWLQAWADVCKEKGCVYDFCPIHWYSFPESTADLFHHIQRASAICGGKPIWLTEFSTLPLSQGGREVAEWLRGQLPKLDLLDSLERYAFFMVDGKLVANGLPTPAGAVYAA</sequence>
<dbReference type="InParanoid" id="G2XFS6"/>
<feature type="signal peptide" evidence="1">
    <location>
        <begin position="1"/>
        <end position="17"/>
    </location>
</feature>
<dbReference type="GeneID" id="20710663"/>
<dbReference type="InterPro" id="IPR053183">
    <property type="entry name" value="ASL1"/>
</dbReference>
<reference evidence="3 4" key="1">
    <citation type="submission" date="2008-03" db="EMBL/GenBank/DDBJ databases">
        <title>The Genome Sequence of Verticillium dahliae VdLs.17.</title>
        <authorList>
            <consortium name="The Broad Institute Genome Sequencing Platform"/>
            <person name="Ma L.-J.J."/>
            <person name="Klosterman S.J."/>
            <person name="Subbarao K."/>
            <person name="Dobinson K."/>
            <person name="Veronese P."/>
            <person name="Kang S."/>
            <person name="Gold S.E."/>
            <person name="Young S."/>
            <person name="Jaffe D."/>
            <person name="Gnerre S."/>
            <person name="Berlin A."/>
            <person name="Heiman D."/>
            <person name="Hepburn T."/>
            <person name="Sykes S."/>
            <person name="Alvarado L."/>
            <person name="Kodira C.D."/>
            <person name="Lander E."/>
            <person name="Galagan J."/>
            <person name="Nusbaum C."/>
            <person name="Birren B."/>
        </authorList>
    </citation>
    <scope>NUCLEOTIDE SEQUENCE [LARGE SCALE GENOMIC DNA]</scope>
    <source>
        <strain evidence="4">VdLs.17 / ATCC MYA-4575 / FGSC 10137</strain>
    </source>
</reference>
<dbReference type="HOGENOM" id="CLU_040908_4_0_1"/>
<evidence type="ECO:0000313" key="4">
    <source>
        <dbReference type="Proteomes" id="UP000001611"/>
    </source>
</evidence>
<dbReference type="Proteomes" id="UP000001611">
    <property type="component" value="Chromosome 4"/>
</dbReference>
<dbReference type="eggNOG" id="ENOG502RXK9">
    <property type="taxonomic scope" value="Eukaryota"/>
</dbReference>
<dbReference type="PANTHER" id="PTHR34154">
    <property type="entry name" value="ALKALI-SENSITIVE LINKAGE PROTEIN 1"/>
    <property type="match status" value="1"/>
</dbReference>
<dbReference type="InterPro" id="IPR017853">
    <property type="entry name" value="GH"/>
</dbReference>
<accession>G2XFS6</accession>
<dbReference type="PANTHER" id="PTHR34154:SF13">
    <property type="entry name" value="ASL1-LIKE GLYCOSYL HYDROLASE CATALYTIC DOMAIN-CONTAINING PROTEIN"/>
    <property type="match status" value="1"/>
</dbReference>
<proteinExistence type="predicted"/>
<dbReference type="Pfam" id="PF11790">
    <property type="entry name" value="Glyco_hydro_cc"/>
    <property type="match status" value="1"/>
</dbReference>
<dbReference type="KEGG" id="vda:VDAG_09200"/>
<keyword evidence="1" id="KW-0732">Signal</keyword>
<dbReference type="AlphaFoldDB" id="G2XFS6"/>
<dbReference type="Gene3D" id="3.20.20.80">
    <property type="entry name" value="Glycosidases"/>
    <property type="match status" value="1"/>
</dbReference>
<dbReference type="RefSeq" id="XP_009653797.1">
    <property type="nucleotide sequence ID" value="XM_009655502.1"/>
</dbReference>
<dbReference type="OMA" id="ERYAYHM"/>
<evidence type="ECO:0000259" key="2">
    <source>
        <dbReference type="Pfam" id="PF11790"/>
    </source>
</evidence>
<evidence type="ECO:0000313" key="3">
    <source>
        <dbReference type="EMBL" id="EGY18674.1"/>
    </source>
</evidence>
<keyword evidence="4" id="KW-1185">Reference proteome</keyword>
<dbReference type="GO" id="GO:0009277">
    <property type="term" value="C:fungal-type cell wall"/>
    <property type="evidence" value="ECO:0007669"/>
    <property type="project" value="TreeGrafter"/>
</dbReference>
<protein>
    <recommendedName>
        <fullName evidence="2">Asl1-like glycosyl hydrolase catalytic domain-containing protein</fullName>
    </recommendedName>
</protein>
<organism evidence="3 4">
    <name type="scientific">Verticillium dahliae (strain VdLs.17 / ATCC MYA-4575 / FGSC 10137)</name>
    <name type="common">Verticillium wilt</name>
    <dbReference type="NCBI Taxonomy" id="498257"/>
    <lineage>
        <taxon>Eukaryota</taxon>
        <taxon>Fungi</taxon>
        <taxon>Dikarya</taxon>
        <taxon>Ascomycota</taxon>
        <taxon>Pezizomycotina</taxon>
        <taxon>Sordariomycetes</taxon>
        <taxon>Hypocreomycetidae</taxon>
        <taxon>Glomerellales</taxon>
        <taxon>Plectosphaerellaceae</taxon>
        <taxon>Verticillium</taxon>
    </lineage>
</organism>
<dbReference type="InterPro" id="IPR024655">
    <property type="entry name" value="Asl1_glyco_hydro_catalytic"/>
</dbReference>
<feature type="chain" id="PRO_5003439255" description="Asl1-like glycosyl hydrolase catalytic domain-containing protein" evidence="1">
    <location>
        <begin position="18"/>
        <end position="285"/>
    </location>
</feature>
<dbReference type="EMBL" id="DS572717">
    <property type="protein sequence ID" value="EGY18674.1"/>
    <property type="molecule type" value="Genomic_DNA"/>
</dbReference>
<feature type="domain" description="Asl1-like glycosyl hydrolase catalytic" evidence="2">
    <location>
        <begin position="51"/>
        <end position="283"/>
    </location>
</feature>
<dbReference type="GO" id="GO:0071966">
    <property type="term" value="P:fungal-type cell wall polysaccharide metabolic process"/>
    <property type="evidence" value="ECO:0007669"/>
    <property type="project" value="TreeGrafter"/>
</dbReference>